<feature type="region of interest" description="Disordered" evidence="1">
    <location>
        <begin position="135"/>
        <end position="182"/>
    </location>
</feature>
<dbReference type="AlphaFoldDB" id="A0A485K7P2"/>
<evidence type="ECO:0000256" key="1">
    <source>
        <dbReference type="SAM" id="MobiDB-lite"/>
    </source>
</evidence>
<dbReference type="PANTHER" id="PTHR31827:SF1">
    <property type="entry name" value="EMB|CAB89363.1"/>
    <property type="match status" value="1"/>
</dbReference>
<keyword evidence="5" id="KW-1185">Reference proteome</keyword>
<protein>
    <submittedName>
        <fullName evidence="4">Aste57867_393 protein</fullName>
    </submittedName>
</protein>
<evidence type="ECO:0000313" key="5">
    <source>
        <dbReference type="Proteomes" id="UP000332933"/>
    </source>
</evidence>
<dbReference type="PANTHER" id="PTHR31827">
    <property type="entry name" value="EMB|CAB89363.1"/>
    <property type="match status" value="1"/>
</dbReference>
<feature type="domain" description="WRKY19-like zinc finger" evidence="2">
    <location>
        <begin position="99"/>
        <end position="122"/>
    </location>
</feature>
<accession>A0A485K7P2</accession>
<dbReference type="EMBL" id="VJMH01000018">
    <property type="protein sequence ID" value="KAF0720338.1"/>
    <property type="molecule type" value="Genomic_DNA"/>
</dbReference>
<evidence type="ECO:0000313" key="3">
    <source>
        <dbReference type="EMBL" id="KAF0720338.1"/>
    </source>
</evidence>
<dbReference type="Proteomes" id="UP000332933">
    <property type="component" value="Unassembled WGS sequence"/>
</dbReference>
<feature type="domain" description="WRKY19-like zinc finger" evidence="2">
    <location>
        <begin position="75"/>
        <end position="98"/>
    </location>
</feature>
<reference evidence="4 5" key="1">
    <citation type="submission" date="2019-03" db="EMBL/GenBank/DDBJ databases">
        <authorList>
            <person name="Gaulin E."/>
            <person name="Dumas B."/>
        </authorList>
    </citation>
    <scope>NUCLEOTIDE SEQUENCE [LARGE SCALE GENOMIC DNA]</scope>
    <source>
        <strain evidence="4">CBS 568.67</strain>
    </source>
</reference>
<organism evidence="4 5">
    <name type="scientific">Aphanomyces stellatus</name>
    <dbReference type="NCBI Taxonomy" id="120398"/>
    <lineage>
        <taxon>Eukaryota</taxon>
        <taxon>Sar</taxon>
        <taxon>Stramenopiles</taxon>
        <taxon>Oomycota</taxon>
        <taxon>Saprolegniomycetes</taxon>
        <taxon>Saprolegniales</taxon>
        <taxon>Verrucalvaceae</taxon>
        <taxon>Aphanomyces</taxon>
    </lineage>
</organism>
<gene>
    <name evidence="4" type="primary">Aste57867_393</name>
    <name evidence="3" type="ORF">As57867_000392</name>
    <name evidence="4" type="ORF">ASTE57867_393</name>
</gene>
<dbReference type="InterPro" id="IPR056866">
    <property type="entry name" value="Znf_WRKY19"/>
</dbReference>
<proteinExistence type="predicted"/>
<dbReference type="OrthoDB" id="61314at2759"/>
<dbReference type="EMBL" id="CAADRA010000018">
    <property type="protein sequence ID" value="VFT77618.1"/>
    <property type="molecule type" value="Genomic_DNA"/>
</dbReference>
<evidence type="ECO:0000313" key="4">
    <source>
        <dbReference type="EMBL" id="VFT77618.1"/>
    </source>
</evidence>
<evidence type="ECO:0000259" key="2">
    <source>
        <dbReference type="Pfam" id="PF24906"/>
    </source>
</evidence>
<reference evidence="3" key="2">
    <citation type="submission" date="2019-06" db="EMBL/GenBank/DDBJ databases">
        <title>Genomics analysis of Aphanomyces spp. identifies a new class of oomycete effector associated with host adaptation.</title>
        <authorList>
            <person name="Gaulin E."/>
        </authorList>
    </citation>
    <scope>NUCLEOTIDE SEQUENCE</scope>
    <source>
        <strain evidence="3">CBS 578.67</strain>
    </source>
</reference>
<feature type="compositionally biased region" description="Gly residues" evidence="1">
    <location>
        <begin position="136"/>
        <end position="148"/>
    </location>
</feature>
<dbReference type="Pfam" id="PF24906">
    <property type="entry name" value="Zf_WRKY19"/>
    <property type="match status" value="2"/>
</dbReference>
<sequence length="313" mass="32843">MDISATSNSLHELVKVMEDSVKAPSSPQHSMLTATSLAAASHMEGKKKRKLKKCIVHACTSGARSRGLCKAHGGGKRCGTDGCNLSDQGGGYCIRHGGGKRCEHDGCDKSAQSKRFCKAHGGGVRCDVAGCVKSSQGGGKCRAHGGGPKWMRGLSSSGSDDDRSSIAGSETPPPTTHAAASSSFNPRLSLSVIDKIKSKSARASLATLSPLRKDLPVLKTPVDSLPHRFTLPPLSSLHDKYLDSKSKMDAACIYPKCGRDPARMGFCAFHSAQFCCQVAGCNDKPLRSAAFCASHHASATLAKCLLRLTSETA</sequence>
<name>A0A485K7P2_9STRA</name>